<protein>
    <recommendedName>
        <fullName evidence="3">Nucleotidyltransferase family protein</fullName>
    </recommendedName>
</protein>
<name>F7XJ42_SINMM</name>
<accession>F7XJ42</accession>
<dbReference type="InterPro" id="IPR043519">
    <property type="entry name" value="NT_sf"/>
</dbReference>
<geneLocation type="plasmid" evidence="1 2">
    <name>pSmeSM11d</name>
</geneLocation>
<dbReference type="Gene3D" id="3.30.460.40">
    <property type="match status" value="1"/>
</dbReference>
<keyword evidence="1" id="KW-0614">Plasmid</keyword>
<dbReference type="SUPFAM" id="SSF81301">
    <property type="entry name" value="Nucleotidyltransferase"/>
    <property type="match status" value="1"/>
</dbReference>
<evidence type="ECO:0000313" key="2">
    <source>
        <dbReference type="Proteomes" id="UP000009045"/>
    </source>
</evidence>
<reference evidence="1 2" key="1">
    <citation type="journal article" date="2011" name="J. Biotechnol.">
        <title>The complete genome sequence of the dominant Sinorhizobium meliloti field isolate SM11 extends the S. meliloti pan-genome.</title>
        <authorList>
            <person name="Schneiker-Bekel S."/>
            <person name="Wibberg D."/>
            <person name="Bekel T."/>
            <person name="Blom J."/>
            <person name="Linke B."/>
            <person name="Neuweger H."/>
            <person name="Stiens M."/>
            <person name="Vorholter F.J."/>
            <person name="Weidner S."/>
            <person name="Goesmann A."/>
            <person name="Puhler A."/>
            <person name="Schluter A."/>
        </authorList>
    </citation>
    <scope>NUCLEOTIDE SEQUENCE [LARGE SCALE GENOMIC DNA]</scope>
    <source>
        <strain evidence="1 2">SM11</strain>
        <plasmid evidence="2">pSmeSM11d</plasmid>
    </source>
</reference>
<dbReference type="RefSeq" id="WP_013850191.1">
    <property type="nucleotide sequence ID" value="NC_017326.1"/>
</dbReference>
<dbReference type="KEGG" id="smx:SM11_pD1512"/>
<evidence type="ECO:0000313" key="1">
    <source>
        <dbReference type="EMBL" id="AEH84344.1"/>
    </source>
</evidence>
<evidence type="ECO:0008006" key="3">
    <source>
        <dbReference type="Google" id="ProtNLM"/>
    </source>
</evidence>
<dbReference type="Proteomes" id="UP000009045">
    <property type="component" value="Plasmid pSmeSM11d"/>
</dbReference>
<dbReference type="AlphaFoldDB" id="F7XJ42"/>
<proteinExistence type="predicted"/>
<dbReference type="EMBL" id="CP001832">
    <property type="protein sequence ID" value="AEH84344.1"/>
    <property type="molecule type" value="Genomic_DNA"/>
</dbReference>
<dbReference type="PATRIC" id="fig|707241.3.peg.7213"/>
<sequence length="300" mass="33927">MQSPTSGQAELPKDWRVVREVSFIWMTSMTSIPPRSPSEHPSEPLALPRLVDEEAEAFVAEAIAELGRSQIPFLIAGTFAVSAHTGISRPTKDLDVFCKPGDYTRILNHFKALGYAVEIEDDRWLGKVFKGKSFFDVIFSSPNGTMMVTDAWFANALLTEIGASTCAIVAPTELVWSKAFIQLRHRYDGADVAHLILKAHDRIDWARLLGYMEAHWEVLLIHLLNFRWIYPSERDKVPLWLMDELLSRLAAQRDLPLPLTKICRGRMYSRPDYEIDVKEWGFADVGGDSDISAETEDTES</sequence>
<dbReference type="GeneID" id="89578802"/>
<organism evidence="1 2">
    <name type="scientific">Sinorhizobium meliloti (strain SM11)</name>
    <dbReference type="NCBI Taxonomy" id="707241"/>
    <lineage>
        <taxon>Bacteria</taxon>
        <taxon>Pseudomonadati</taxon>
        <taxon>Pseudomonadota</taxon>
        <taxon>Alphaproteobacteria</taxon>
        <taxon>Hyphomicrobiales</taxon>
        <taxon>Rhizobiaceae</taxon>
        <taxon>Sinorhizobium/Ensifer group</taxon>
        <taxon>Sinorhizobium</taxon>
    </lineage>
</organism>
<dbReference type="HOGENOM" id="CLU_070788_0_0_5"/>
<gene>
    <name evidence="1" type="ordered locus">SM11_pD1512</name>
</gene>